<organism evidence="2 3">
    <name type="scientific">Desulfonema ishimotonii</name>
    <dbReference type="NCBI Taxonomy" id="45657"/>
    <lineage>
        <taxon>Bacteria</taxon>
        <taxon>Pseudomonadati</taxon>
        <taxon>Thermodesulfobacteriota</taxon>
        <taxon>Desulfobacteria</taxon>
        <taxon>Desulfobacterales</taxon>
        <taxon>Desulfococcaceae</taxon>
        <taxon>Desulfonema</taxon>
    </lineage>
</organism>
<keyword evidence="3" id="KW-1185">Reference proteome</keyword>
<evidence type="ECO:0000313" key="2">
    <source>
        <dbReference type="EMBL" id="GBC61300.1"/>
    </source>
</evidence>
<evidence type="ECO:0000313" key="3">
    <source>
        <dbReference type="Proteomes" id="UP000288096"/>
    </source>
</evidence>
<dbReference type="Proteomes" id="UP000288096">
    <property type="component" value="Unassembled WGS sequence"/>
</dbReference>
<dbReference type="AlphaFoldDB" id="A0A401FWG5"/>
<dbReference type="Gene3D" id="1.10.287.110">
    <property type="entry name" value="DnaJ domain"/>
    <property type="match status" value="1"/>
</dbReference>
<reference evidence="3" key="2">
    <citation type="submission" date="2019-01" db="EMBL/GenBank/DDBJ databases">
        <title>Genome sequence of Desulfonema ishimotonii strain Tokyo 01.</title>
        <authorList>
            <person name="Fukui M."/>
        </authorList>
    </citation>
    <scope>NUCLEOTIDE SEQUENCE [LARGE SCALE GENOMIC DNA]</scope>
    <source>
        <strain evidence="3">Tokyo 01</strain>
    </source>
</reference>
<proteinExistence type="predicted"/>
<feature type="compositionally biased region" description="Basic and acidic residues" evidence="1">
    <location>
        <begin position="24"/>
        <end position="35"/>
    </location>
</feature>
<evidence type="ECO:0000256" key="1">
    <source>
        <dbReference type="SAM" id="MobiDB-lite"/>
    </source>
</evidence>
<dbReference type="EMBL" id="BEXT01000001">
    <property type="protein sequence ID" value="GBC61300.1"/>
    <property type="molecule type" value="Genomic_DNA"/>
</dbReference>
<dbReference type="SUPFAM" id="SSF46565">
    <property type="entry name" value="Chaperone J-domain"/>
    <property type="match status" value="1"/>
</dbReference>
<feature type="region of interest" description="Disordered" evidence="1">
    <location>
        <begin position="22"/>
        <end position="63"/>
    </location>
</feature>
<reference evidence="3" key="1">
    <citation type="submission" date="2017-11" db="EMBL/GenBank/DDBJ databases">
        <authorList>
            <person name="Watanabe M."/>
            <person name="Kojima H."/>
        </authorList>
    </citation>
    <scope>NUCLEOTIDE SEQUENCE [LARGE SCALE GENOMIC DNA]</scope>
    <source>
        <strain evidence="3">Tokyo 01</strain>
    </source>
</reference>
<protein>
    <recommendedName>
        <fullName evidence="4">J domain-containing protein</fullName>
    </recommendedName>
</protein>
<accession>A0A401FWG5</accession>
<sequence>MTDIFSRLYRIARSKIPRPQNFFKKFESGADRPFDDSGAGNRQSRSYNGEDSNGEKNNGVPGQVAEDLGVFNLVPPSSLEQVRQARNREIKKYHPDRFLNHPEKLETAKEILQIYNAAYGRLRSYYENK</sequence>
<comment type="caution">
    <text evidence="2">The sequence shown here is derived from an EMBL/GenBank/DDBJ whole genome shotgun (WGS) entry which is preliminary data.</text>
</comment>
<evidence type="ECO:0008006" key="4">
    <source>
        <dbReference type="Google" id="ProtNLM"/>
    </source>
</evidence>
<name>A0A401FWG5_9BACT</name>
<dbReference type="OrthoDB" id="9779622at2"/>
<feature type="compositionally biased region" description="Polar residues" evidence="1">
    <location>
        <begin position="40"/>
        <end position="51"/>
    </location>
</feature>
<dbReference type="InterPro" id="IPR036869">
    <property type="entry name" value="J_dom_sf"/>
</dbReference>
<dbReference type="RefSeq" id="WP_124328604.1">
    <property type="nucleotide sequence ID" value="NZ_BEXT01000001.1"/>
</dbReference>
<gene>
    <name evidence="2" type="ORF">DENIS_2260</name>
</gene>